<dbReference type="EMBL" id="CAXDID020000006">
    <property type="protein sequence ID" value="CAL5975124.1"/>
    <property type="molecule type" value="Genomic_DNA"/>
</dbReference>
<evidence type="ECO:0000313" key="2">
    <source>
        <dbReference type="EMBL" id="CAI9927721.1"/>
    </source>
</evidence>
<feature type="region of interest" description="Disordered" evidence="1">
    <location>
        <begin position="68"/>
        <end position="119"/>
    </location>
</feature>
<dbReference type="AlphaFoldDB" id="A0AA86NXW0"/>
<comment type="caution">
    <text evidence="2">The sequence shown here is derived from an EMBL/GenBank/DDBJ whole genome shotgun (WGS) entry which is preliminary data.</text>
</comment>
<keyword evidence="4" id="KW-1185">Reference proteome</keyword>
<feature type="compositionally biased region" description="Acidic residues" evidence="1">
    <location>
        <begin position="81"/>
        <end position="107"/>
    </location>
</feature>
<reference evidence="3 4" key="2">
    <citation type="submission" date="2024-07" db="EMBL/GenBank/DDBJ databases">
        <authorList>
            <person name="Akdeniz Z."/>
        </authorList>
    </citation>
    <scope>NUCLEOTIDE SEQUENCE [LARGE SCALE GENOMIC DNA]</scope>
</reference>
<evidence type="ECO:0000256" key="1">
    <source>
        <dbReference type="SAM" id="MobiDB-lite"/>
    </source>
</evidence>
<name>A0AA86NXW0_9EUKA</name>
<organism evidence="2">
    <name type="scientific">Hexamita inflata</name>
    <dbReference type="NCBI Taxonomy" id="28002"/>
    <lineage>
        <taxon>Eukaryota</taxon>
        <taxon>Metamonada</taxon>
        <taxon>Diplomonadida</taxon>
        <taxon>Hexamitidae</taxon>
        <taxon>Hexamitinae</taxon>
        <taxon>Hexamita</taxon>
    </lineage>
</organism>
<evidence type="ECO:0000313" key="3">
    <source>
        <dbReference type="EMBL" id="CAL5975124.1"/>
    </source>
</evidence>
<gene>
    <name evidence="2" type="ORF">HINF_LOCUS15366</name>
    <name evidence="3" type="ORF">HINF_LOCUS3175</name>
</gene>
<protein>
    <submittedName>
        <fullName evidence="3">Hypothetical_protein</fullName>
    </submittedName>
</protein>
<sequence>MHYQTNYKSHDISKITNVNDLLRKELQRKKLNFYTTCSYCSCPFMDITSALKHQKKCVFQNTILRNDQSDCPQHEDRNEPAPEEEHEDIQEDEEEEDQEDQDREEENPNNPNRPTIVRATYTKKAYQDNIHEMSKECNDTDQDALSMRVNEVLMQFTANPNQAGNLISKFLAHFQMSQFKGKKGIQTDYQFKKSNRSVNRFPYVKGIIRQSDAGCRKI</sequence>
<dbReference type="EMBL" id="CATOUU010000386">
    <property type="protein sequence ID" value="CAI9927721.1"/>
    <property type="molecule type" value="Genomic_DNA"/>
</dbReference>
<proteinExistence type="predicted"/>
<dbReference type="Proteomes" id="UP001642409">
    <property type="component" value="Unassembled WGS sequence"/>
</dbReference>
<evidence type="ECO:0000313" key="4">
    <source>
        <dbReference type="Proteomes" id="UP001642409"/>
    </source>
</evidence>
<accession>A0AA86NXW0</accession>
<reference evidence="2" key="1">
    <citation type="submission" date="2023-06" db="EMBL/GenBank/DDBJ databases">
        <authorList>
            <person name="Kurt Z."/>
        </authorList>
    </citation>
    <scope>NUCLEOTIDE SEQUENCE</scope>
</reference>